<dbReference type="CDD" id="cd03408">
    <property type="entry name" value="SPFH_like_u1"/>
    <property type="match status" value="1"/>
</dbReference>
<dbReference type="EMBL" id="LQRC01000233">
    <property type="protein sequence ID" value="KXT69709.1"/>
    <property type="molecule type" value="Genomic_DNA"/>
</dbReference>
<dbReference type="InterPro" id="IPR033880">
    <property type="entry name" value="SPFH_YdjI"/>
</dbReference>
<evidence type="ECO:0000313" key="3">
    <source>
        <dbReference type="Proteomes" id="UP000070096"/>
    </source>
</evidence>
<accession>A0A139N0Z4</accession>
<dbReference type="Proteomes" id="UP000070096">
    <property type="component" value="Unassembled WGS sequence"/>
</dbReference>
<proteinExistence type="predicted"/>
<dbReference type="AlphaFoldDB" id="A0A139N0Z4"/>
<dbReference type="PANTHER" id="PTHR37826:SF2">
    <property type="entry name" value="ZINC-RIBBON DOMAIN-CONTAINING PROTEIN"/>
    <property type="match status" value="1"/>
</dbReference>
<evidence type="ECO:0000259" key="1">
    <source>
        <dbReference type="Pfam" id="PF13421"/>
    </source>
</evidence>
<reference evidence="2 3" key="1">
    <citation type="submission" date="2016-01" db="EMBL/GenBank/DDBJ databases">
        <title>Highly variable Streptococcus oralis are common among viridans streptococci isolated from primates.</title>
        <authorList>
            <person name="Denapaite D."/>
            <person name="Rieger M."/>
            <person name="Koendgen S."/>
            <person name="Brueckner R."/>
            <person name="Ochigava I."/>
            <person name="Kappeler P."/>
            <person name="Maetz-Rensing K."/>
            <person name="Leendertz F."/>
            <person name="Hakenbeck R."/>
        </authorList>
    </citation>
    <scope>NUCLEOTIDE SEQUENCE [LARGE SCALE GENOMIC DNA]</scope>
    <source>
        <strain evidence="2 3">DD07</strain>
    </source>
</reference>
<comment type="caution">
    <text evidence="2">The sequence shown here is derived from an EMBL/GenBank/DDBJ whole genome shotgun (WGS) entry which is preliminary data.</text>
</comment>
<sequence>MGFIKAALSGGISSFRDSKFKEAVVLPESVPSEALSVKGILLTKDPDGQSRHGNQNTGLLTDGSLVIVPQGYVALLVNNGTFLGELLEAGSHEWQAGDNAWLLEKGGIKGTWENFKNRFSFGGQVVTQQEIIYFKIQPFTGNKFGTQNPVEYFSERYQQLLSIRFYGLYDVKISDPVLFYISSVSRQITVDQPFTLQDVAKGTLRQNLPPKIAVAIAKYTADNQVDIYSLNANQEVFNELAKQEVNQTWTSLYGLEVTSVLLEDLSYDEDSMATVRKLDSELAAMKYNTIEIEERRARNEALIAAAKNEGGNSMNLLMGMNLGQALGGELQQQVSSSQGKEKTFYIEVDGKYVHVKKDEEGNIVPVD</sequence>
<dbReference type="Pfam" id="PF13421">
    <property type="entry name" value="Band_7_1"/>
    <property type="match status" value="1"/>
</dbReference>
<protein>
    <recommendedName>
        <fullName evidence="1">SPFH domain-containing protein</fullName>
    </recommendedName>
</protein>
<gene>
    <name evidence="2" type="ORF">SGODD07_01754</name>
</gene>
<name>A0A139N0Z4_STRGN</name>
<organism evidence="2 3">
    <name type="scientific">Streptococcus gordonii</name>
    <dbReference type="NCBI Taxonomy" id="1302"/>
    <lineage>
        <taxon>Bacteria</taxon>
        <taxon>Bacillati</taxon>
        <taxon>Bacillota</taxon>
        <taxon>Bacilli</taxon>
        <taxon>Lactobacillales</taxon>
        <taxon>Streptococcaceae</taxon>
        <taxon>Streptococcus</taxon>
    </lineage>
</organism>
<evidence type="ECO:0000313" key="2">
    <source>
        <dbReference type="EMBL" id="KXT69709.1"/>
    </source>
</evidence>
<dbReference type="PATRIC" id="fig|1302.21.peg.1939"/>
<dbReference type="PANTHER" id="PTHR37826">
    <property type="entry name" value="FLOTILLIN BAND_7_5 DOMAIN PROTEIN"/>
    <property type="match status" value="1"/>
</dbReference>
<feature type="domain" description="SPFH" evidence="1">
    <location>
        <begin position="62"/>
        <end position="272"/>
    </location>
</feature>